<comment type="subcellular location">
    <subcellularLocation>
        <location evidence="1">Mitochondrion inner membrane</location>
    </subcellularLocation>
    <subcellularLocation>
        <location evidence="2">Mitochondrion intermembrane space</location>
    </subcellularLocation>
</comment>
<keyword evidence="4" id="KW-0109">Calcium transport</keyword>
<dbReference type="SUPFAM" id="SSF47473">
    <property type="entry name" value="EF-hand"/>
    <property type="match status" value="1"/>
</dbReference>
<dbReference type="Proteomes" id="UP000794436">
    <property type="component" value="Unassembled WGS sequence"/>
</dbReference>
<comment type="caution">
    <text evidence="15">The sequence shown here is derived from an EMBL/GenBank/DDBJ whole genome shotgun (WGS) entry which is preliminary data.</text>
</comment>
<dbReference type="PANTHER" id="PTHR12294:SF1">
    <property type="entry name" value="CALCIUM UPTAKE PROTEIN 1, MITOCHONDRIAL"/>
    <property type="match status" value="1"/>
</dbReference>
<dbReference type="Pfam" id="PF13202">
    <property type="entry name" value="EF-hand_5"/>
    <property type="match status" value="1"/>
</dbReference>
<dbReference type="PROSITE" id="PS00018">
    <property type="entry name" value="EF_HAND_1"/>
    <property type="match status" value="1"/>
</dbReference>
<evidence type="ECO:0000256" key="3">
    <source>
        <dbReference type="ARBA" id="ARBA00022448"/>
    </source>
</evidence>
<keyword evidence="6" id="KW-0677">Repeat</keyword>
<dbReference type="InterPro" id="IPR018247">
    <property type="entry name" value="EF_Hand_1_Ca_BS"/>
</dbReference>
<name>A0A8K1C5U7_PYTOL</name>
<evidence type="ECO:0000313" key="16">
    <source>
        <dbReference type="Proteomes" id="UP000794436"/>
    </source>
</evidence>
<dbReference type="InterPro" id="IPR011992">
    <property type="entry name" value="EF-hand-dom_pair"/>
</dbReference>
<dbReference type="GO" id="GO:0036444">
    <property type="term" value="P:calcium import into the mitochondrion"/>
    <property type="evidence" value="ECO:0007669"/>
    <property type="project" value="TreeGrafter"/>
</dbReference>
<keyword evidence="16" id="KW-1185">Reference proteome</keyword>
<evidence type="ECO:0000256" key="1">
    <source>
        <dbReference type="ARBA" id="ARBA00004273"/>
    </source>
</evidence>
<keyword evidence="9" id="KW-0809">Transit peptide</keyword>
<evidence type="ECO:0000256" key="6">
    <source>
        <dbReference type="ARBA" id="ARBA00022737"/>
    </source>
</evidence>
<evidence type="ECO:0000256" key="10">
    <source>
        <dbReference type="ARBA" id="ARBA00023065"/>
    </source>
</evidence>
<evidence type="ECO:0000256" key="12">
    <source>
        <dbReference type="ARBA" id="ARBA00023136"/>
    </source>
</evidence>
<accession>A0A8K1C5U7</accession>
<feature type="domain" description="EF-hand" evidence="14">
    <location>
        <begin position="222"/>
        <end position="257"/>
    </location>
</feature>
<keyword evidence="3" id="KW-0813">Transport</keyword>
<dbReference type="Pfam" id="PF13405">
    <property type="entry name" value="EF-hand_6"/>
    <property type="match status" value="1"/>
</dbReference>
<evidence type="ECO:0000313" key="15">
    <source>
        <dbReference type="EMBL" id="TMW56995.1"/>
    </source>
</evidence>
<dbReference type="GO" id="GO:1990246">
    <property type="term" value="C:uniplex complex"/>
    <property type="evidence" value="ECO:0007669"/>
    <property type="project" value="TreeGrafter"/>
</dbReference>
<keyword evidence="10" id="KW-0406">Ion transport</keyword>
<dbReference type="PANTHER" id="PTHR12294">
    <property type="entry name" value="EF HAND DOMAIN FAMILY A1,A2-RELATED"/>
    <property type="match status" value="1"/>
</dbReference>
<dbReference type="GO" id="GO:0051560">
    <property type="term" value="P:mitochondrial calcium ion homeostasis"/>
    <property type="evidence" value="ECO:0007669"/>
    <property type="project" value="TreeGrafter"/>
</dbReference>
<dbReference type="CDD" id="cd00051">
    <property type="entry name" value="EFh"/>
    <property type="match status" value="1"/>
</dbReference>
<evidence type="ECO:0000256" key="13">
    <source>
        <dbReference type="ARBA" id="ARBA00038333"/>
    </source>
</evidence>
<evidence type="ECO:0000259" key="14">
    <source>
        <dbReference type="PROSITE" id="PS50222"/>
    </source>
</evidence>
<evidence type="ECO:0000256" key="8">
    <source>
        <dbReference type="ARBA" id="ARBA00022837"/>
    </source>
</evidence>
<evidence type="ECO:0000256" key="11">
    <source>
        <dbReference type="ARBA" id="ARBA00023128"/>
    </source>
</evidence>
<evidence type="ECO:0000256" key="9">
    <source>
        <dbReference type="ARBA" id="ARBA00022946"/>
    </source>
</evidence>
<dbReference type="GO" id="GO:0005758">
    <property type="term" value="C:mitochondrial intermembrane space"/>
    <property type="evidence" value="ECO:0007669"/>
    <property type="project" value="UniProtKB-SubCell"/>
</dbReference>
<dbReference type="EMBL" id="SPLM01000144">
    <property type="protein sequence ID" value="TMW56995.1"/>
    <property type="molecule type" value="Genomic_DNA"/>
</dbReference>
<dbReference type="Gene3D" id="1.10.238.10">
    <property type="entry name" value="EF-hand"/>
    <property type="match status" value="1"/>
</dbReference>
<evidence type="ECO:0000256" key="2">
    <source>
        <dbReference type="ARBA" id="ARBA00004569"/>
    </source>
</evidence>
<proteinExistence type="inferred from homology"/>
<dbReference type="SMART" id="SM00054">
    <property type="entry name" value="EFh"/>
    <property type="match status" value="2"/>
</dbReference>
<evidence type="ECO:0000256" key="4">
    <source>
        <dbReference type="ARBA" id="ARBA00022568"/>
    </source>
</evidence>
<dbReference type="InterPro" id="IPR039800">
    <property type="entry name" value="MICU1/2/3"/>
</dbReference>
<keyword evidence="11" id="KW-0496">Mitochondrion</keyword>
<protein>
    <recommendedName>
        <fullName evidence="14">EF-hand domain-containing protein</fullName>
    </recommendedName>
</protein>
<reference evidence="15" key="1">
    <citation type="submission" date="2019-03" db="EMBL/GenBank/DDBJ databases">
        <title>Long read genome sequence of the mycoparasitic Pythium oligandrum ATCC 38472 isolated from sugarbeet rhizosphere.</title>
        <authorList>
            <person name="Gaulin E."/>
        </authorList>
    </citation>
    <scope>NUCLEOTIDE SEQUENCE</scope>
    <source>
        <strain evidence="15">ATCC 38472_TT</strain>
    </source>
</reference>
<keyword evidence="8" id="KW-0106">Calcium</keyword>
<organism evidence="15 16">
    <name type="scientific">Pythium oligandrum</name>
    <name type="common">Mycoparasitic fungus</name>
    <dbReference type="NCBI Taxonomy" id="41045"/>
    <lineage>
        <taxon>Eukaryota</taxon>
        <taxon>Sar</taxon>
        <taxon>Stramenopiles</taxon>
        <taxon>Oomycota</taxon>
        <taxon>Peronosporomycetes</taxon>
        <taxon>Pythiales</taxon>
        <taxon>Pythiaceae</taxon>
        <taxon>Pythium</taxon>
    </lineage>
</organism>
<gene>
    <name evidence="15" type="ORF">Poli38472_002920</name>
</gene>
<keyword evidence="12" id="KW-0472">Membrane</keyword>
<keyword evidence="5" id="KW-0479">Metal-binding</keyword>
<keyword evidence="7" id="KW-0999">Mitochondrion inner membrane</keyword>
<dbReference type="PROSITE" id="PS50222">
    <property type="entry name" value="EF_HAND_2"/>
    <property type="match status" value="1"/>
</dbReference>
<comment type="similarity">
    <text evidence="13">Belongs to the MICU1 family. MICU1 subfamily.</text>
</comment>
<dbReference type="OrthoDB" id="191686at2759"/>
<dbReference type="GO" id="GO:0005509">
    <property type="term" value="F:calcium ion binding"/>
    <property type="evidence" value="ECO:0007669"/>
    <property type="project" value="InterPro"/>
</dbReference>
<evidence type="ECO:0000256" key="7">
    <source>
        <dbReference type="ARBA" id="ARBA00022792"/>
    </source>
</evidence>
<sequence>MRAHIFRTLPRASSVVTTALAASGLALVQNSQQARMESSSPEDKTDLPSFSERMVGNYENRLRKFSSPERVFEYFSSVELNKEYFMTREDLARAITPYTYRSGAPLASKNTKFNFQARSNKPSKDMVEAYTQHVKHLLLEKQNVTTQDVQALLAFREKHNIDFETHVKTLHFLHITNNEFDQFVELHGGPKRERTFFDMVDADGDGLISYDEYMFFNTLLAIPERQFELAFKMFDADGNGRLDHREFKRIIDLMRLRTPAGRQDRSVQDDDAPIFKHLFGELVTETLSYEDFCAFRRDLKKEIMRIQISFLAIHCLPLWIHSL</sequence>
<evidence type="ECO:0000256" key="5">
    <source>
        <dbReference type="ARBA" id="ARBA00022723"/>
    </source>
</evidence>
<dbReference type="InterPro" id="IPR002048">
    <property type="entry name" value="EF_hand_dom"/>
</dbReference>
<dbReference type="AlphaFoldDB" id="A0A8K1C5U7"/>